<evidence type="ECO:0000313" key="4">
    <source>
        <dbReference type="EMBL" id="UXI66869.1"/>
    </source>
</evidence>
<keyword evidence="5" id="KW-1185">Reference proteome</keyword>
<dbReference type="RefSeq" id="WP_261693849.1">
    <property type="nucleotide sequence ID" value="NZ_CP104694.1"/>
</dbReference>
<protein>
    <recommendedName>
        <fullName evidence="1">Acid phosphatase</fullName>
        <ecNumber evidence="1">3.1.3.2</ecNumber>
    </recommendedName>
</protein>
<keyword evidence="1" id="KW-0378">Hydrolase</keyword>
<evidence type="ECO:0000313" key="5">
    <source>
        <dbReference type="Proteomes" id="UP001064632"/>
    </source>
</evidence>
<dbReference type="EMBL" id="CP104694">
    <property type="protein sequence ID" value="UXI66869.1"/>
    <property type="molecule type" value="Genomic_DNA"/>
</dbReference>
<reference evidence="4" key="1">
    <citation type="submission" date="2022-09" db="EMBL/GenBank/DDBJ databases">
        <title>Tahibacter sp. nov., isolated from a fresh water.</title>
        <authorList>
            <person name="Baek J.H."/>
            <person name="Lee J.K."/>
            <person name="Kim J.M."/>
            <person name="Jeon C.O."/>
        </authorList>
    </citation>
    <scope>NUCLEOTIDE SEQUENCE</scope>
    <source>
        <strain evidence="4">W38</strain>
    </source>
</reference>
<dbReference type="PIRSF" id="PIRSF000897">
    <property type="entry name" value="Acid_Ptase_ClsA"/>
    <property type="match status" value="1"/>
</dbReference>
<evidence type="ECO:0000259" key="3">
    <source>
        <dbReference type="SMART" id="SM00014"/>
    </source>
</evidence>
<sequence>MPLSRFAALAWLMLFAFVASVQAAEPPYDLKGRLDLTTLLAPPPTVESQAGKDDLAAVLAEQERRTEALAAQAKADAEVSIFRFANVIGEGFTADRLPRTARLFERLANSVSAVVTPAKDHWARPRPFLASTQVQPTSRPEGATYPSGHGTIARMYAIVLADLIPEKRAAIFSRGDEYAWGRIVNGVHYPSDVSAGAIAGTLIAAELRRDAGFREDFDAAKAELAEALRPAETKKAASP</sequence>
<keyword evidence="2" id="KW-0732">Signal</keyword>
<comment type="similarity">
    <text evidence="1">Belongs to the class A bacterial acid phosphatase family.</text>
</comment>
<dbReference type="Proteomes" id="UP001064632">
    <property type="component" value="Chromosome"/>
</dbReference>
<organism evidence="4 5">
    <name type="scientific">Tahibacter amnicola</name>
    <dbReference type="NCBI Taxonomy" id="2976241"/>
    <lineage>
        <taxon>Bacteria</taxon>
        <taxon>Pseudomonadati</taxon>
        <taxon>Pseudomonadota</taxon>
        <taxon>Gammaproteobacteria</taxon>
        <taxon>Lysobacterales</taxon>
        <taxon>Rhodanobacteraceae</taxon>
        <taxon>Tahibacter</taxon>
    </lineage>
</organism>
<dbReference type="CDD" id="cd03397">
    <property type="entry name" value="PAP2_acid_phosphatase"/>
    <property type="match status" value="1"/>
</dbReference>
<gene>
    <name evidence="4" type="ORF">N4264_19230</name>
</gene>
<comment type="catalytic activity">
    <reaction evidence="1">
        <text>a phosphate monoester + H2O = an alcohol + phosphate</text>
        <dbReference type="Rhea" id="RHEA:15017"/>
        <dbReference type="ChEBI" id="CHEBI:15377"/>
        <dbReference type="ChEBI" id="CHEBI:30879"/>
        <dbReference type="ChEBI" id="CHEBI:43474"/>
        <dbReference type="ChEBI" id="CHEBI:67140"/>
        <dbReference type="EC" id="3.1.3.2"/>
    </reaction>
</comment>
<name>A0ABY6BAH8_9GAMM</name>
<dbReference type="EC" id="3.1.3.2" evidence="1"/>
<feature type="signal peptide" evidence="2">
    <location>
        <begin position="1"/>
        <end position="23"/>
    </location>
</feature>
<feature type="chain" id="PRO_5046368673" description="Acid phosphatase" evidence="2">
    <location>
        <begin position="24"/>
        <end position="239"/>
    </location>
</feature>
<evidence type="ECO:0000256" key="2">
    <source>
        <dbReference type="SAM" id="SignalP"/>
    </source>
</evidence>
<proteinExistence type="inferred from homology"/>
<dbReference type="Pfam" id="PF01569">
    <property type="entry name" value="PAP2"/>
    <property type="match status" value="1"/>
</dbReference>
<dbReference type="SUPFAM" id="SSF48317">
    <property type="entry name" value="Acid phosphatase/Vanadium-dependent haloperoxidase"/>
    <property type="match status" value="1"/>
</dbReference>
<dbReference type="InterPro" id="IPR036938">
    <property type="entry name" value="PAP2/HPO_sf"/>
</dbReference>
<accession>A0ABY6BAH8</accession>
<dbReference type="InterPro" id="IPR001011">
    <property type="entry name" value="Acid_Pase_classA_bac"/>
</dbReference>
<feature type="domain" description="Phosphatidic acid phosphatase type 2/haloperoxidase" evidence="3">
    <location>
        <begin position="101"/>
        <end position="208"/>
    </location>
</feature>
<dbReference type="SMART" id="SM00014">
    <property type="entry name" value="acidPPc"/>
    <property type="match status" value="1"/>
</dbReference>
<dbReference type="InterPro" id="IPR000326">
    <property type="entry name" value="PAP2/HPO"/>
</dbReference>
<dbReference type="Gene3D" id="1.20.144.10">
    <property type="entry name" value="Phosphatidic acid phosphatase type 2/haloperoxidase"/>
    <property type="match status" value="1"/>
</dbReference>
<evidence type="ECO:0000256" key="1">
    <source>
        <dbReference type="PIRNR" id="PIRNR000897"/>
    </source>
</evidence>